<dbReference type="Proteomes" id="UP001225646">
    <property type="component" value="Unassembled WGS sequence"/>
</dbReference>
<dbReference type="SUPFAM" id="SSF56112">
    <property type="entry name" value="Protein kinase-like (PK-like)"/>
    <property type="match status" value="1"/>
</dbReference>
<dbReference type="Gene3D" id="3.90.1200.10">
    <property type="match status" value="1"/>
</dbReference>
<dbReference type="Gene3D" id="3.30.200.20">
    <property type="entry name" value="Phosphorylase Kinase, domain 1"/>
    <property type="match status" value="1"/>
</dbReference>
<protein>
    <submittedName>
        <fullName evidence="1">Spore coat-associated protein S</fullName>
    </submittedName>
</protein>
<dbReference type="InterPro" id="IPR014255">
    <property type="entry name" value="Spore_coat_CotS"/>
</dbReference>
<keyword evidence="2" id="KW-1185">Reference proteome</keyword>
<accession>A0ABT9VNC0</accession>
<organism evidence="1 2">
    <name type="scientific">Aeribacillus alveayuensis</name>
    <dbReference type="NCBI Taxonomy" id="279215"/>
    <lineage>
        <taxon>Bacteria</taxon>
        <taxon>Bacillati</taxon>
        <taxon>Bacillota</taxon>
        <taxon>Bacilli</taxon>
        <taxon>Bacillales</taxon>
        <taxon>Bacillaceae</taxon>
        <taxon>Aeribacillus</taxon>
    </lineage>
</organism>
<dbReference type="InterPro" id="IPR011009">
    <property type="entry name" value="Kinase-like_dom_sf"/>
</dbReference>
<name>A0ABT9VNC0_9BACI</name>
<gene>
    <name evidence="1" type="ORF">J2S06_001550</name>
</gene>
<evidence type="ECO:0000313" key="1">
    <source>
        <dbReference type="EMBL" id="MDQ0162473.1"/>
    </source>
</evidence>
<dbReference type="PANTHER" id="PTHR39179">
    <property type="entry name" value="SPORE COAT PROTEIN I"/>
    <property type="match status" value="1"/>
</dbReference>
<dbReference type="NCBIfam" id="TIGR02906">
    <property type="entry name" value="spore_CotS"/>
    <property type="match status" value="1"/>
</dbReference>
<dbReference type="EMBL" id="JAUSTR010000004">
    <property type="protein sequence ID" value="MDQ0162473.1"/>
    <property type="molecule type" value="Genomic_DNA"/>
</dbReference>
<dbReference type="InterPro" id="IPR047175">
    <property type="entry name" value="CotS-like"/>
</dbReference>
<evidence type="ECO:0000313" key="2">
    <source>
        <dbReference type="Proteomes" id="UP001225646"/>
    </source>
</evidence>
<dbReference type="RefSeq" id="WP_419151891.1">
    <property type="nucleotide sequence ID" value="NZ_JAUSTR010000004.1"/>
</dbReference>
<comment type="caution">
    <text evidence="1">The sequence shown here is derived from an EMBL/GenBank/DDBJ whole genome shotgun (WGS) entry which is preliminary data.</text>
</comment>
<sequence length="351" mass="41151">MTEQIDNRNVIQNVLDLYPFNVQNVSLISMKSGRTTWLVDTDEGQKVLKNTQIKPQKMLFIAEAHEHLQNNGLSIAKIHRTKNGAITVGAEQSAFVLYDRVEGNEVIYYNEEKLMETMTFMAQFHQLSKGYVPNPESKKRGRLGKWHKLYRWKLQELEGNKKIAQSLSTDPFSMMFLEHVDNMLQRGREALQELDEAPYQNWTREWIEASGFCQQDFTIARFIDTEDGLFMKELHSITYDLPSRDIRILINKVMKKMSIWDSELALKMIRAYHSVHPLTEDQYKVLWTDLKFPHLFCSIIHKYYLGQKASWSDEKYMWALQNIISLENSKSEFLNQIPVLVKSINDTKEGE</sequence>
<reference evidence="1 2" key="1">
    <citation type="submission" date="2023-07" db="EMBL/GenBank/DDBJ databases">
        <title>Genomic Encyclopedia of Type Strains, Phase IV (KMG-IV): sequencing the most valuable type-strain genomes for metagenomic binning, comparative biology and taxonomic classification.</title>
        <authorList>
            <person name="Goeker M."/>
        </authorList>
    </citation>
    <scope>NUCLEOTIDE SEQUENCE [LARGE SCALE GENOMIC DNA]</scope>
    <source>
        <strain evidence="1 2">DSM 19092</strain>
    </source>
</reference>
<dbReference type="PANTHER" id="PTHR39179:SF1">
    <property type="entry name" value="SPORE COAT PROTEIN I"/>
    <property type="match status" value="1"/>
</dbReference>
<proteinExistence type="predicted"/>